<dbReference type="Pfam" id="PF04101">
    <property type="entry name" value="Glyco_tran_28_C"/>
    <property type="match status" value="1"/>
</dbReference>
<feature type="domain" description="Glycosyl transferase family 28 C-terminal" evidence="1">
    <location>
        <begin position="54"/>
        <end position="135"/>
    </location>
</feature>
<name>A0A975SYL8_9ACTN</name>
<dbReference type="AlphaFoldDB" id="A0A975SYL8"/>
<reference evidence="2" key="1">
    <citation type="submission" date="2021-06" db="EMBL/GenBank/DDBJ databases">
        <title>Complete genome sequence of Nocardioides sp. G188.</title>
        <authorList>
            <person name="Im W.-T."/>
        </authorList>
    </citation>
    <scope>NUCLEOTIDE SEQUENCE</scope>
    <source>
        <strain evidence="2">G188</strain>
    </source>
</reference>
<dbReference type="Proteomes" id="UP000683575">
    <property type="component" value="Chromosome"/>
</dbReference>
<evidence type="ECO:0000313" key="2">
    <source>
        <dbReference type="EMBL" id="QWZ08380.1"/>
    </source>
</evidence>
<accession>A0A975SYL8</accession>
<dbReference type="GO" id="GO:0016758">
    <property type="term" value="F:hexosyltransferase activity"/>
    <property type="evidence" value="ECO:0007669"/>
    <property type="project" value="InterPro"/>
</dbReference>
<keyword evidence="3" id="KW-1185">Reference proteome</keyword>
<evidence type="ECO:0000259" key="1">
    <source>
        <dbReference type="Pfam" id="PF04101"/>
    </source>
</evidence>
<dbReference type="EMBL" id="CP077062">
    <property type="protein sequence ID" value="QWZ08380.1"/>
    <property type="molecule type" value="Genomic_DNA"/>
</dbReference>
<sequence>MTVGTDHHRFDRLMDWLDEWNSVHPGLVQWTVQHGSSRALAGFPGFTLKPHAELLDDLRQADFVVTQGGPGGIMDSRACGLLPIVVPRLAHLDEAVDDHQVAFARQLASTGRIALAESRSELHALLDRAVSSPEQFSVSDGPSDVTRTVATFQALVDALVNDRPARRWPLHRR</sequence>
<dbReference type="RefSeq" id="WP_216939870.1">
    <property type="nucleotide sequence ID" value="NZ_CP077062.1"/>
</dbReference>
<protein>
    <recommendedName>
        <fullName evidence="1">Glycosyl transferase family 28 C-terminal domain-containing protein</fullName>
    </recommendedName>
</protein>
<proteinExistence type="predicted"/>
<dbReference type="InterPro" id="IPR007235">
    <property type="entry name" value="Glyco_trans_28_C"/>
</dbReference>
<evidence type="ECO:0000313" key="3">
    <source>
        <dbReference type="Proteomes" id="UP000683575"/>
    </source>
</evidence>
<dbReference type="KEGG" id="nps:KRR39_00385"/>
<organism evidence="2 3">
    <name type="scientific">Nocardioides panacis</name>
    <dbReference type="NCBI Taxonomy" id="2849501"/>
    <lineage>
        <taxon>Bacteria</taxon>
        <taxon>Bacillati</taxon>
        <taxon>Actinomycetota</taxon>
        <taxon>Actinomycetes</taxon>
        <taxon>Propionibacteriales</taxon>
        <taxon>Nocardioidaceae</taxon>
        <taxon>Nocardioides</taxon>
    </lineage>
</organism>
<gene>
    <name evidence="2" type="ORF">KRR39_00385</name>
</gene>